<evidence type="ECO:0000313" key="6">
    <source>
        <dbReference type="Proteomes" id="UP000827721"/>
    </source>
</evidence>
<evidence type="ECO:0000313" key="5">
    <source>
        <dbReference type="EMBL" id="KAH7565071.1"/>
    </source>
</evidence>
<dbReference type="Gene3D" id="1.25.40.10">
    <property type="entry name" value="Tetratricopeptide repeat domain"/>
    <property type="match status" value="4"/>
</dbReference>
<accession>A0ABQ8HL38</accession>
<feature type="repeat" description="PPR" evidence="3">
    <location>
        <begin position="319"/>
        <end position="353"/>
    </location>
</feature>
<feature type="repeat" description="PPR" evidence="3">
    <location>
        <begin position="214"/>
        <end position="248"/>
    </location>
</feature>
<feature type="compositionally biased region" description="Basic and acidic residues" evidence="4">
    <location>
        <begin position="504"/>
        <end position="542"/>
    </location>
</feature>
<evidence type="ECO:0000256" key="4">
    <source>
        <dbReference type="SAM" id="MobiDB-lite"/>
    </source>
</evidence>
<dbReference type="NCBIfam" id="TIGR00756">
    <property type="entry name" value="PPR"/>
    <property type="match status" value="8"/>
</dbReference>
<organism evidence="5 6">
    <name type="scientific">Xanthoceras sorbifolium</name>
    <dbReference type="NCBI Taxonomy" id="99658"/>
    <lineage>
        <taxon>Eukaryota</taxon>
        <taxon>Viridiplantae</taxon>
        <taxon>Streptophyta</taxon>
        <taxon>Embryophyta</taxon>
        <taxon>Tracheophyta</taxon>
        <taxon>Spermatophyta</taxon>
        <taxon>Magnoliopsida</taxon>
        <taxon>eudicotyledons</taxon>
        <taxon>Gunneridae</taxon>
        <taxon>Pentapetalae</taxon>
        <taxon>rosids</taxon>
        <taxon>malvids</taxon>
        <taxon>Sapindales</taxon>
        <taxon>Sapindaceae</taxon>
        <taxon>Xanthoceroideae</taxon>
        <taxon>Xanthoceras</taxon>
    </lineage>
</organism>
<dbReference type="Pfam" id="PF13041">
    <property type="entry name" value="PPR_2"/>
    <property type="match status" value="3"/>
</dbReference>
<feature type="region of interest" description="Disordered" evidence="4">
    <location>
        <begin position="504"/>
        <end position="544"/>
    </location>
</feature>
<sequence>MAIRSLSRTKPLHSLFHKPNFHNLQFFSSCQTNHQQIQNPPLPDLVSDISRVLSDHRSPHHDLELSLKAFSSRISSNLVEQVLKRCNNLGFSAHRFFLWAKTIPGFEHSVESHHILVDVLGSSKQFAILWDFLIEMRETQSCKITPETFWIVFRAYSRANLPNDALRAFNRMVEFGVKPSIHDLDHLLYVLCKRKQVKPAQLFFDKVKHEFTPSVKTYSILIRGWGDIGELSEARKLFDEMLDRKYSVDVLAYNSLLEAMCKGGKVDEAYKMFREMRSSGTEPDAFSYSIFIHAYCEANDIHSVFRVLDTMRRYDLVANVFTYNCVIKKLCKNEKVEEASQLLDEMMERGVSPDAWSYNAILAYHCDHSEVNMALRLISRMAKDNCMPDRHTYNMVLKLLIRVGRFDRATEVWESMEKRGFYPSVSTYSVMVHGLCKKKGMLEEACKYFEMMVDEGIPPYSSTVEMLRNRLLGLGFLDTIEILADKMERSTSCSIQELAKAMRGERPFRRSRSEDSELESDNKDGVRVGDKTSEDEKSVGDEVERDDDEFIVVMGLKEMRKVKTM</sequence>
<comment type="similarity">
    <text evidence="1">Belongs to the PPR family. P subfamily.</text>
</comment>
<evidence type="ECO:0000256" key="3">
    <source>
        <dbReference type="PROSITE-ProRule" id="PRU00708"/>
    </source>
</evidence>
<keyword evidence="6" id="KW-1185">Reference proteome</keyword>
<dbReference type="PROSITE" id="PS51375">
    <property type="entry name" value="PPR"/>
    <property type="match status" value="8"/>
</dbReference>
<evidence type="ECO:0000256" key="1">
    <source>
        <dbReference type="ARBA" id="ARBA00007626"/>
    </source>
</evidence>
<feature type="repeat" description="PPR" evidence="3">
    <location>
        <begin position="145"/>
        <end position="179"/>
    </location>
</feature>
<dbReference type="InterPro" id="IPR011990">
    <property type="entry name" value="TPR-like_helical_dom_sf"/>
</dbReference>
<gene>
    <name evidence="5" type="ORF">JRO89_XS09G0124700</name>
</gene>
<reference evidence="5 6" key="1">
    <citation type="submission" date="2021-02" db="EMBL/GenBank/DDBJ databases">
        <title>Plant Genome Project.</title>
        <authorList>
            <person name="Zhang R.-G."/>
        </authorList>
    </citation>
    <scope>NUCLEOTIDE SEQUENCE [LARGE SCALE GENOMIC DNA]</scope>
    <source>
        <tissue evidence="5">Leaves</tissue>
    </source>
</reference>
<feature type="repeat" description="PPR" evidence="3">
    <location>
        <begin position="389"/>
        <end position="423"/>
    </location>
</feature>
<dbReference type="InterPro" id="IPR002885">
    <property type="entry name" value="PPR_rpt"/>
</dbReference>
<comment type="caution">
    <text evidence="5">The sequence shown here is derived from an EMBL/GenBank/DDBJ whole genome shotgun (WGS) entry which is preliminary data.</text>
</comment>
<evidence type="ECO:0008006" key="7">
    <source>
        <dbReference type="Google" id="ProtNLM"/>
    </source>
</evidence>
<feature type="repeat" description="PPR" evidence="3">
    <location>
        <begin position="284"/>
        <end position="318"/>
    </location>
</feature>
<dbReference type="PANTHER" id="PTHR47941">
    <property type="entry name" value="PENTATRICOPEPTIDE REPEAT-CONTAINING PROTEIN 3, MITOCHONDRIAL"/>
    <property type="match status" value="1"/>
</dbReference>
<dbReference type="Pfam" id="PF12854">
    <property type="entry name" value="PPR_1"/>
    <property type="match status" value="1"/>
</dbReference>
<feature type="repeat" description="PPR" evidence="3">
    <location>
        <begin position="424"/>
        <end position="459"/>
    </location>
</feature>
<keyword evidence="2" id="KW-0677">Repeat</keyword>
<protein>
    <recommendedName>
        <fullName evidence="7">Pentatricopeptide repeat-containing protein</fullName>
    </recommendedName>
</protein>
<dbReference type="Proteomes" id="UP000827721">
    <property type="component" value="Unassembled WGS sequence"/>
</dbReference>
<dbReference type="EMBL" id="JAFEMO010000009">
    <property type="protein sequence ID" value="KAH7565071.1"/>
    <property type="molecule type" value="Genomic_DNA"/>
</dbReference>
<feature type="repeat" description="PPR" evidence="3">
    <location>
        <begin position="249"/>
        <end position="283"/>
    </location>
</feature>
<proteinExistence type="inferred from homology"/>
<feature type="repeat" description="PPR" evidence="3">
    <location>
        <begin position="354"/>
        <end position="388"/>
    </location>
</feature>
<dbReference type="Pfam" id="PF01535">
    <property type="entry name" value="PPR"/>
    <property type="match status" value="1"/>
</dbReference>
<name>A0ABQ8HL38_9ROSI</name>
<evidence type="ECO:0000256" key="2">
    <source>
        <dbReference type="ARBA" id="ARBA00022737"/>
    </source>
</evidence>
<dbReference type="PROSITE" id="PS51257">
    <property type="entry name" value="PROKAR_LIPOPROTEIN"/>
    <property type="match status" value="1"/>
</dbReference>